<comment type="subcellular location">
    <subcellularLocation>
        <location evidence="1">Cell membrane</location>
        <topology evidence="1">Multi-pass membrane protein</topology>
    </subcellularLocation>
</comment>
<organism evidence="7 8">
    <name type="scientific">Psychrobacillus mangrovi</name>
    <dbReference type="NCBI Taxonomy" id="3117745"/>
    <lineage>
        <taxon>Bacteria</taxon>
        <taxon>Bacillati</taxon>
        <taxon>Bacillota</taxon>
        <taxon>Bacilli</taxon>
        <taxon>Bacillales</taxon>
        <taxon>Bacillaceae</taxon>
        <taxon>Psychrobacillus</taxon>
    </lineage>
</organism>
<accession>A0ABU8F8R8</accession>
<keyword evidence="4 6" id="KW-1133">Transmembrane helix</keyword>
<feature type="transmembrane region" description="Helical" evidence="6">
    <location>
        <begin position="72"/>
        <end position="96"/>
    </location>
</feature>
<evidence type="ECO:0000313" key="8">
    <source>
        <dbReference type="Proteomes" id="UP001364890"/>
    </source>
</evidence>
<evidence type="ECO:0000256" key="1">
    <source>
        <dbReference type="ARBA" id="ARBA00004651"/>
    </source>
</evidence>
<sequence>MHTSNLVQVILVTPFLLAFILYLTAVIVSNRNKKQWPIYRIVLWIVGILSATITVIGPLAQQMHTNFSAHMIGHLLLGMLAPLFIALAAPMTLILRTLPVPLARNITYVLRSWPLQILHHPITASILNVGGLWLLYTTELFHMMHQNMLLYVTIHFHVFLAGYLFTISIIYIDPSPNRKSYMFRSVIFFIALSGHAILSKYIYANPPVGVTKAEAELGGMIMYYGGDAIEVGLICILFYQWYKHSRFRGQTNLQSYEKGGFHIKHNPENYTVVGTDIEEVKRLNANSGMSYKELNEWFAKKVKSETTGITGQQSKNNGEV</sequence>
<feature type="transmembrane region" description="Helical" evidence="6">
    <location>
        <begin position="148"/>
        <end position="172"/>
    </location>
</feature>
<feature type="transmembrane region" description="Helical" evidence="6">
    <location>
        <begin position="117"/>
        <end position="136"/>
    </location>
</feature>
<reference evidence="7 8" key="1">
    <citation type="submission" date="2024-01" db="EMBL/GenBank/DDBJ databases">
        <title>Seven novel Bacillus-like species.</title>
        <authorList>
            <person name="Liu G."/>
        </authorList>
    </citation>
    <scope>NUCLEOTIDE SEQUENCE [LARGE SCALE GENOMIC DNA]</scope>
    <source>
        <strain evidence="7 8">FJAT-51614</strain>
    </source>
</reference>
<protein>
    <submittedName>
        <fullName evidence="7">Cytochrome c oxidase assembly protein</fullName>
    </submittedName>
</protein>
<keyword evidence="3 6" id="KW-0812">Transmembrane</keyword>
<feature type="transmembrane region" description="Helical" evidence="6">
    <location>
        <begin position="181"/>
        <end position="203"/>
    </location>
</feature>
<name>A0ABU8F8R8_9BACI</name>
<feature type="transmembrane region" description="Helical" evidence="6">
    <location>
        <begin position="6"/>
        <end position="29"/>
    </location>
</feature>
<comment type="caution">
    <text evidence="7">The sequence shown here is derived from an EMBL/GenBank/DDBJ whole genome shotgun (WGS) entry which is preliminary data.</text>
</comment>
<evidence type="ECO:0000256" key="5">
    <source>
        <dbReference type="ARBA" id="ARBA00023136"/>
    </source>
</evidence>
<evidence type="ECO:0000256" key="3">
    <source>
        <dbReference type="ARBA" id="ARBA00022692"/>
    </source>
</evidence>
<feature type="transmembrane region" description="Helical" evidence="6">
    <location>
        <begin position="41"/>
        <end position="60"/>
    </location>
</feature>
<gene>
    <name evidence="7" type="ORF">WAX74_13525</name>
</gene>
<feature type="transmembrane region" description="Helical" evidence="6">
    <location>
        <begin position="223"/>
        <end position="242"/>
    </location>
</feature>
<dbReference type="Proteomes" id="UP001364890">
    <property type="component" value="Unassembled WGS sequence"/>
</dbReference>
<evidence type="ECO:0000256" key="2">
    <source>
        <dbReference type="ARBA" id="ARBA00022475"/>
    </source>
</evidence>
<dbReference type="InterPro" id="IPR019108">
    <property type="entry name" value="Caa3_assmbl_CtaG-rel"/>
</dbReference>
<evidence type="ECO:0000256" key="6">
    <source>
        <dbReference type="SAM" id="Phobius"/>
    </source>
</evidence>
<proteinExistence type="predicted"/>
<evidence type="ECO:0000256" key="4">
    <source>
        <dbReference type="ARBA" id="ARBA00022989"/>
    </source>
</evidence>
<keyword evidence="8" id="KW-1185">Reference proteome</keyword>
<dbReference type="EMBL" id="JBAWSY010000010">
    <property type="protein sequence ID" value="MEI4770650.1"/>
    <property type="molecule type" value="Genomic_DNA"/>
</dbReference>
<dbReference type="Pfam" id="PF09678">
    <property type="entry name" value="Caa3_CtaG"/>
    <property type="match status" value="1"/>
</dbReference>
<keyword evidence="5 6" id="KW-0472">Membrane</keyword>
<evidence type="ECO:0000313" key="7">
    <source>
        <dbReference type="EMBL" id="MEI4770650.1"/>
    </source>
</evidence>
<keyword evidence="2" id="KW-1003">Cell membrane</keyword>